<gene>
    <name evidence="2" type="ORF">CYY_010297</name>
</gene>
<evidence type="ECO:0000313" key="3">
    <source>
        <dbReference type="Proteomes" id="UP000695562"/>
    </source>
</evidence>
<proteinExistence type="predicted"/>
<sequence>MKQQKLIVVLFIILCICSCTAITCSLPNFQYDLNRDCDEKNYGIHGNLWVSHQVNYTYSISPNPIREFDPEGYSFYLATNVNYTLEWKSSVDSSCSGKNYFFTPEVHYVISLPKCRYSVGSATFVKPEDFDYIQASCESAPCDITLLNQNNLQLSYEDSQISCYFSPPVYELTDEYPSLKVQDTLIYKSSGSVQLLNTSKYSTWTLEFQENNEIVPESSPSSATWINLESNDYILTLESIGCGVQRIPVNISFTWPTFFIEFNTNETCPRNSSVSISFDDASIFDYNIQVTVDNQPITQIGQSIYLLAPGEPSFVVKISFSAYSYSKIVYSPVIIGDVHYTVDICNCSATLYYNETQYPDLIAYYQAYQFPLTDNTFKIPNCEIAFVESPCFFNSFPIISSSASVQPSYTIVRPQEYCGDTMDVLVSNYYEFYQIQMGYMDVIQHDGQGLFKNVKPGENSIQYQANECVDSNRIELPRFYYSEEEIEEIIEIVSYPSCNIPGNVSYTVRDVKNNIPSDTSYFPYTQTGSYELFTSISNDCDQIFYKTWYPPIMEKYVNNFPGTITVLKNASCKYSNDAEIVIFSNTIPIEYIVANGRAYNPSKIDGFNVHFTNLYYGETEIILQSSNCPNYYETISIGTENYWEFPAVITPVTGDCSVPNGKISFDSSIFESINDPQDYVGLSSGLHKIDFELSNGTCFGSVKIFVPTVSDSYATSTILKQPSCVDNNDGYVELFINDKNGNKFAPTQFEYNYMTGTNNGISLVGGDHNFIVYNNSCSWSLKVSMEANEPEFVVKKIGETLHECKQKTFVSVTPSIDVIVNDIYSDSPFKDYQNNIFSYFPQTFGKRKQLYIKYNGVCLKTLKIEETKDLYQDLAWPTFSVPFVDCSDPSVQNTVAQINNPTNMMLFLSVEDTFSCDKVYLPQYTSNMDINVVAKDMKSQCVKEFSIQNINKGIVAKTFTKSTCPGALDGKIQVNVDPKSNIYQVFNNDFEPLPVESGSSLMTYNNISGVEYNLLRSFRNNPFCSVVENVKIVVDEPTVSISSVGVCDASDRPIGDVGVVTNTLSITTTNVTYNLNGVASSNPIFKGLSVGDYSSTVTIYNSVCRRVIKNSVSVAQLPSVSVTVD</sequence>
<comment type="caution">
    <text evidence="2">The sequence shown here is derived from an EMBL/GenBank/DDBJ whole genome shotgun (WGS) entry which is preliminary data.</text>
</comment>
<evidence type="ECO:0008006" key="4">
    <source>
        <dbReference type="Google" id="ProtNLM"/>
    </source>
</evidence>
<keyword evidence="3" id="KW-1185">Reference proteome</keyword>
<dbReference type="AlphaFoldDB" id="A0A8J4PK08"/>
<organism evidence="2 3">
    <name type="scientific">Polysphondylium violaceum</name>
    <dbReference type="NCBI Taxonomy" id="133409"/>
    <lineage>
        <taxon>Eukaryota</taxon>
        <taxon>Amoebozoa</taxon>
        <taxon>Evosea</taxon>
        <taxon>Eumycetozoa</taxon>
        <taxon>Dictyostelia</taxon>
        <taxon>Dictyosteliales</taxon>
        <taxon>Dictyosteliaceae</taxon>
        <taxon>Polysphondylium</taxon>
    </lineage>
</organism>
<evidence type="ECO:0000256" key="1">
    <source>
        <dbReference type="SAM" id="SignalP"/>
    </source>
</evidence>
<evidence type="ECO:0000313" key="2">
    <source>
        <dbReference type="EMBL" id="KAF2068378.1"/>
    </source>
</evidence>
<reference evidence="2" key="1">
    <citation type="submission" date="2020-01" db="EMBL/GenBank/DDBJ databases">
        <title>Development of genomics and gene disruption for Polysphondylium violaceum indicates a role for the polyketide synthase stlB in stalk morphogenesis.</title>
        <authorList>
            <person name="Narita B."/>
            <person name="Kawabe Y."/>
            <person name="Kin K."/>
            <person name="Saito T."/>
            <person name="Gibbs R."/>
            <person name="Kuspa A."/>
            <person name="Muzny D."/>
            <person name="Queller D."/>
            <person name="Richards S."/>
            <person name="Strassman J."/>
            <person name="Sucgang R."/>
            <person name="Worley K."/>
            <person name="Schaap P."/>
        </authorList>
    </citation>
    <scope>NUCLEOTIDE SEQUENCE</scope>
    <source>
        <strain evidence="2">QSvi11</strain>
    </source>
</reference>
<protein>
    <recommendedName>
        <fullName evidence="4">MRH domain-containing protein</fullName>
    </recommendedName>
</protein>
<feature type="non-terminal residue" evidence="2">
    <location>
        <position position="1125"/>
    </location>
</feature>
<feature type="signal peptide" evidence="1">
    <location>
        <begin position="1"/>
        <end position="21"/>
    </location>
</feature>
<dbReference type="OrthoDB" id="23204at2759"/>
<dbReference type="EMBL" id="AJWJ01001023">
    <property type="protein sequence ID" value="KAF2068378.1"/>
    <property type="molecule type" value="Genomic_DNA"/>
</dbReference>
<feature type="chain" id="PRO_5035219098" description="MRH domain-containing protein" evidence="1">
    <location>
        <begin position="22"/>
        <end position="1125"/>
    </location>
</feature>
<dbReference type="Proteomes" id="UP000695562">
    <property type="component" value="Unassembled WGS sequence"/>
</dbReference>
<name>A0A8J4PK08_9MYCE</name>
<accession>A0A8J4PK08</accession>
<keyword evidence="1" id="KW-0732">Signal</keyword>